<dbReference type="EMBL" id="SPVF01000196">
    <property type="protein sequence ID" value="TFW16975.1"/>
    <property type="molecule type" value="Genomic_DNA"/>
</dbReference>
<keyword evidence="1" id="KW-1133">Transmembrane helix</keyword>
<keyword evidence="1" id="KW-0472">Membrane</keyword>
<dbReference type="NCBIfam" id="NF037970">
    <property type="entry name" value="vanZ_1"/>
    <property type="match status" value="1"/>
</dbReference>
<keyword evidence="1" id="KW-0812">Transmembrane</keyword>
<keyword evidence="4" id="KW-1185">Reference proteome</keyword>
<comment type="caution">
    <text evidence="3">The sequence shown here is derived from an EMBL/GenBank/DDBJ whole genome shotgun (WGS) entry which is preliminary data.</text>
</comment>
<evidence type="ECO:0000256" key="1">
    <source>
        <dbReference type="SAM" id="Phobius"/>
    </source>
</evidence>
<evidence type="ECO:0000313" key="4">
    <source>
        <dbReference type="Proteomes" id="UP000298438"/>
    </source>
</evidence>
<dbReference type="RefSeq" id="WP_135208091.1">
    <property type="nucleotide sequence ID" value="NZ_SPVF01000196.1"/>
</dbReference>
<feature type="transmembrane region" description="Helical" evidence="1">
    <location>
        <begin position="78"/>
        <end position="100"/>
    </location>
</feature>
<accession>A0A4Y9S657</accession>
<organism evidence="3 4">
    <name type="scientific">Zemynaea arenosa</name>
    <dbReference type="NCBI Taxonomy" id="2561931"/>
    <lineage>
        <taxon>Bacteria</taxon>
        <taxon>Pseudomonadati</taxon>
        <taxon>Pseudomonadota</taxon>
        <taxon>Betaproteobacteria</taxon>
        <taxon>Burkholderiales</taxon>
        <taxon>Oxalobacteraceae</taxon>
        <taxon>Telluria group</taxon>
        <taxon>Zemynaea</taxon>
    </lineage>
</organism>
<gene>
    <name evidence="3" type="ORF">E4L96_15310</name>
</gene>
<dbReference type="Pfam" id="PF04892">
    <property type="entry name" value="VanZ"/>
    <property type="match status" value="1"/>
</dbReference>
<feature type="transmembrane region" description="Helical" evidence="1">
    <location>
        <begin position="50"/>
        <end position="71"/>
    </location>
</feature>
<protein>
    <submittedName>
        <fullName evidence="3">VanZ family protein</fullName>
    </submittedName>
</protein>
<feature type="transmembrane region" description="Helical" evidence="1">
    <location>
        <begin position="21"/>
        <end position="38"/>
    </location>
</feature>
<proteinExistence type="predicted"/>
<dbReference type="InterPro" id="IPR006976">
    <property type="entry name" value="VanZ-like"/>
</dbReference>
<dbReference type="Proteomes" id="UP000298438">
    <property type="component" value="Unassembled WGS sequence"/>
</dbReference>
<dbReference type="OrthoDB" id="8665993at2"/>
<name>A0A4Y9S657_9BURK</name>
<reference evidence="3 4" key="1">
    <citation type="submission" date="2019-03" db="EMBL/GenBank/DDBJ databases">
        <title>Draft Genome Sequence of Massilia arenosa sp. nov., a Novel Massilia Species Isolated from a Sandy-loam Maize Soil.</title>
        <authorList>
            <person name="Raths R."/>
            <person name="Peta V."/>
            <person name="Bucking H."/>
        </authorList>
    </citation>
    <scope>NUCLEOTIDE SEQUENCE [LARGE SCALE GENOMIC DNA]</scope>
    <source>
        <strain evidence="3 4">MC02</strain>
    </source>
</reference>
<evidence type="ECO:0000313" key="3">
    <source>
        <dbReference type="EMBL" id="TFW16975.1"/>
    </source>
</evidence>
<evidence type="ECO:0000259" key="2">
    <source>
        <dbReference type="Pfam" id="PF04892"/>
    </source>
</evidence>
<feature type="transmembrane region" description="Helical" evidence="1">
    <location>
        <begin position="106"/>
        <end position="124"/>
    </location>
</feature>
<sequence length="129" mass="13974">MTAQIRALLLDPVHRQLRLRGAFLLFAIIVIGGSIPGARAEMGQVASGYVLHSTAYAVIAFLLVTGMQGLLGGRAVRAVLTVAAMGAVDEFVQSFFPYRHADVRDWMVDVTAALVASLLLYLLLPKRKH</sequence>
<feature type="domain" description="VanZ-like" evidence="2">
    <location>
        <begin position="69"/>
        <end position="123"/>
    </location>
</feature>
<dbReference type="AlphaFoldDB" id="A0A4Y9S657"/>